<dbReference type="PANTHER" id="PTHR43345">
    <property type="entry name" value="3-ISOPROPYLMALATE DEHYDRATASE SMALL SUBUNIT 2-RELATED-RELATED"/>
    <property type="match status" value="1"/>
</dbReference>
<keyword evidence="4" id="KW-0413">Isomerase</keyword>
<dbReference type="GO" id="GO:0016836">
    <property type="term" value="F:hydro-lyase activity"/>
    <property type="evidence" value="ECO:0007669"/>
    <property type="project" value="InterPro"/>
</dbReference>
<dbReference type="NCBIfam" id="TIGR02087">
    <property type="entry name" value="LEUD_arch"/>
    <property type="match status" value="1"/>
</dbReference>
<dbReference type="GO" id="GO:0016853">
    <property type="term" value="F:isomerase activity"/>
    <property type="evidence" value="ECO:0007669"/>
    <property type="project" value="UniProtKB-KW"/>
</dbReference>
<proteinExistence type="inferred from homology"/>
<protein>
    <submittedName>
        <fullName evidence="4">2-oxosuberate synthase, isomerase small subunit</fullName>
    </submittedName>
</protein>
<evidence type="ECO:0000256" key="1">
    <source>
        <dbReference type="ARBA" id="ARBA00009869"/>
    </source>
</evidence>
<dbReference type="AlphaFoldDB" id="A0A1I6HSL7"/>
<dbReference type="CDD" id="cd01577">
    <property type="entry name" value="IPMI_Swivel"/>
    <property type="match status" value="1"/>
</dbReference>
<accession>A0A1I6HSL7</accession>
<dbReference type="EMBL" id="FOYZ01000001">
    <property type="protein sequence ID" value="SFR57423.1"/>
    <property type="molecule type" value="Genomic_DNA"/>
</dbReference>
<dbReference type="InterPro" id="IPR015928">
    <property type="entry name" value="Aconitase/3IPM_dehydase_swvl"/>
</dbReference>
<evidence type="ECO:0000313" key="5">
    <source>
        <dbReference type="Proteomes" id="UP000199659"/>
    </source>
</evidence>
<dbReference type="RefSeq" id="WP_242940422.1">
    <property type="nucleotide sequence ID" value="NZ_FOYZ01000001.1"/>
</dbReference>
<evidence type="ECO:0000259" key="3">
    <source>
        <dbReference type="Pfam" id="PF00694"/>
    </source>
</evidence>
<evidence type="ECO:0000313" key="4">
    <source>
        <dbReference type="EMBL" id="SFR57423.1"/>
    </source>
</evidence>
<reference evidence="4 5" key="1">
    <citation type="submission" date="2016-10" db="EMBL/GenBank/DDBJ databases">
        <authorList>
            <person name="de Groot N.N."/>
        </authorList>
    </citation>
    <scope>NUCLEOTIDE SEQUENCE [LARGE SCALE GENOMIC DNA]</scope>
    <source>
        <strain evidence="4 5">743A</strain>
    </source>
</reference>
<dbReference type="STRING" id="37658.SAMN05661086_00241"/>
<comment type="similarity">
    <text evidence="1">Belongs to the LeuD family. LeuD type 2 subfamily.</text>
</comment>
<dbReference type="InterPro" id="IPR000573">
    <property type="entry name" value="AconitaseA/IPMdHydase_ssu_swvl"/>
</dbReference>
<keyword evidence="2" id="KW-0456">Lyase</keyword>
<dbReference type="Pfam" id="PF00694">
    <property type="entry name" value="Aconitase_C"/>
    <property type="match status" value="1"/>
</dbReference>
<dbReference type="Gene3D" id="3.20.19.10">
    <property type="entry name" value="Aconitase, domain 4"/>
    <property type="match status" value="1"/>
</dbReference>
<organism evidence="4 5">
    <name type="scientific">Anaeromicropila populeti</name>
    <dbReference type="NCBI Taxonomy" id="37658"/>
    <lineage>
        <taxon>Bacteria</taxon>
        <taxon>Bacillati</taxon>
        <taxon>Bacillota</taxon>
        <taxon>Clostridia</taxon>
        <taxon>Lachnospirales</taxon>
        <taxon>Lachnospiraceae</taxon>
        <taxon>Anaeromicropila</taxon>
    </lineage>
</organism>
<keyword evidence="5" id="KW-1185">Reference proteome</keyword>
<name>A0A1I6HSL7_9FIRM</name>
<dbReference type="InterPro" id="IPR050075">
    <property type="entry name" value="LeuD"/>
</dbReference>
<dbReference type="InterPro" id="IPR033940">
    <property type="entry name" value="IPMI_Swivel"/>
</dbReference>
<dbReference type="PANTHER" id="PTHR43345:SF2">
    <property type="entry name" value="3-ISOPROPYLMALATE DEHYDRATASE SMALL SUBUNIT 1"/>
    <property type="match status" value="1"/>
</dbReference>
<evidence type="ECO:0000256" key="2">
    <source>
        <dbReference type="ARBA" id="ARBA00023239"/>
    </source>
</evidence>
<feature type="domain" description="Aconitase A/isopropylmalate dehydratase small subunit swivel" evidence="3">
    <location>
        <begin position="59"/>
        <end position="114"/>
    </location>
</feature>
<dbReference type="InterPro" id="IPR011827">
    <property type="entry name" value="LeuD_type2/HacB/DmdB"/>
</dbReference>
<gene>
    <name evidence="4" type="ORF">SAMN05661086_00241</name>
</gene>
<dbReference type="SUPFAM" id="SSF52016">
    <property type="entry name" value="LeuD/IlvD-like"/>
    <property type="match status" value="1"/>
</dbReference>
<dbReference type="Proteomes" id="UP000199659">
    <property type="component" value="Unassembled WGS sequence"/>
</dbReference>
<sequence length="173" mass="19164">MSKTDQISQMNIDGCAHIFGDHIDTDIIIPTQFCTTTDKTELAKHCMNDVRENFYDSVQDGDVIIAGDNFGCGSSREAAPIAILGCGIQCVIAKSFSRLFYRNAVNLGLLVIEDKELYKRANEGDRIAVDLDTNRIFVNGVHVSCIQDDECGIVAEIVKEKGLMNYLLHNNMI</sequence>